<reference evidence="1" key="2">
    <citation type="submission" date="2020-11" db="EMBL/GenBank/DDBJ databases">
        <authorList>
            <person name="McCartney M.A."/>
            <person name="Auch B."/>
            <person name="Kono T."/>
            <person name="Mallez S."/>
            <person name="Becker A."/>
            <person name="Gohl D.M."/>
            <person name="Silverstein K.A.T."/>
            <person name="Koren S."/>
            <person name="Bechman K.B."/>
            <person name="Herman A."/>
            <person name="Abrahante J.E."/>
            <person name="Garbe J."/>
        </authorList>
    </citation>
    <scope>NUCLEOTIDE SEQUENCE</scope>
    <source>
        <strain evidence="1">Duluth1</strain>
        <tissue evidence="1">Whole animal</tissue>
    </source>
</reference>
<protein>
    <submittedName>
        <fullName evidence="1">Uncharacterized protein</fullName>
    </submittedName>
</protein>
<keyword evidence="2" id="KW-1185">Reference proteome</keyword>
<evidence type="ECO:0000313" key="1">
    <source>
        <dbReference type="EMBL" id="KAH3748032.1"/>
    </source>
</evidence>
<name>A0A9D4I665_DREPO</name>
<evidence type="ECO:0000313" key="2">
    <source>
        <dbReference type="Proteomes" id="UP000828390"/>
    </source>
</evidence>
<dbReference type="Proteomes" id="UP000828390">
    <property type="component" value="Unassembled WGS sequence"/>
</dbReference>
<dbReference type="EMBL" id="JAIWYP010000010">
    <property type="protein sequence ID" value="KAH3748032.1"/>
    <property type="molecule type" value="Genomic_DNA"/>
</dbReference>
<organism evidence="1 2">
    <name type="scientific">Dreissena polymorpha</name>
    <name type="common">Zebra mussel</name>
    <name type="synonym">Mytilus polymorpha</name>
    <dbReference type="NCBI Taxonomy" id="45954"/>
    <lineage>
        <taxon>Eukaryota</taxon>
        <taxon>Metazoa</taxon>
        <taxon>Spiralia</taxon>
        <taxon>Lophotrochozoa</taxon>
        <taxon>Mollusca</taxon>
        <taxon>Bivalvia</taxon>
        <taxon>Autobranchia</taxon>
        <taxon>Heteroconchia</taxon>
        <taxon>Euheterodonta</taxon>
        <taxon>Imparidentia</taxon>
        <taxon>Neoheterodontei</taxon>
        <taxon>Myida</taxon>
        <taxon>Dreissenoidea</taxon>
        <taxon>Dreissenidae</taxon>
        <taxon>Dreissena</taxon>
    </lineage>
</organism>
<gene>
    <name evidence="1" type="ORF">DPMN_182469</name>
</gene>
<sequence length="179" mass="20241">MAKTAATHGGNVFQRGGAIVKLRTYINITHVLPMFTRNLLNPPPYGHVFQRTGTILLYKKTSQSPGGHLYDLRTNVPAKFHKNWTKNVTSTVLTRSDINRRHWVNIDNARRTKSDKISSQGKVEIHLGDARYVKPLQVRGLTTPGSELDALHSLNEPSQLAEWEIKLLTKFGEDRMKTT</sequence>
<comment type="caution">
    <text evidence="1">The sequence shown here is derived from an EMBL/GenBank/DDBJ whole genome shotgun (WGS) entry which is preliminary data.</text>
</comment>
<dbReference type="AlphaFoldDB" id="A0A9D4I665"/>
<reference evidence="1" key="1">
    <citation type="journal article" date="2019" name="bioRxiv">
        <title>The Genome of the Zebra Mussel, Dreissena polymorpha: A Resource for Invasive Species Research.</title>
        <authorList>
            <person name="McCartney M.A."/>
            <person name="Auch B."/>
            <person name="Kono T."/>
            <person name="Mallez S."/>
            <person name="Zhang Y."/>
            <person name="Obille A."/>
            <person name="Becker A."/>
            <person name="Abrahante J.E."/>
            <person name="Garbe J."/>
            <person name="Badalamenti J.P."/>
            <person name="Herman A."/>
            <person name="Mangelson H."/>
            <person name="Liachko I."/>
            <person name="Sullivan S."/>
            <person name="Sone E.D."/>
            <person name="Koren S."/>
            <person name="Silverstein K.A.T."/>
            <person name="Beckman K.B."/>
            <person name="Gohl D.M."/>
        </authorList>
    </citation>
    <scope>NUCLEOTIDE SEQUENCE</scope>
    <source>
        <strain evidence="1">Duluth1</strain>
        <tissue evidence="1">Whole animal</tissue>
    </source>
</reference>
<accession>A0A9D4I665</accession>
<proteinExistence type="predicted"/>